<comment type="caution">
    <text evidence="2">The sequence shown here is derived from an EMBL/GenBank/DDBJ whole genome shotgun (WGS) entry which is preliminary data.</text>
</comment>
<dbReference type="AlphaFoldDB" id="A0A9N9GP39"/>
<proteinExistence type="predicted"/>
<dbReference type="SUPFAM" id="SSF47095">
    <property type="entry name" value="HMG-box"/>
    <property type="match status" value="1"/>
</dbReference>
<dbReference type="OrthoDB" id="10463491at2759"/>
<gene>
    <name evidence="2" type="ORF">PBRASI_LOCUS8815</name>
</gene>
<protein>
    <submittedName>
        <fullName evidence="2">11482_t:CDS:1</fullName>
    </submittedName>
</protein>
<feature type="compositionally biased region" description="Basic residues" evidence="1">
    <location>
        <begin position="229"/>
        <end position="247"/>
    </location>
</feature>
<sequence length="247" mass="28052">MNPTDISDPSMDELLLQGFYQYPNSIGYYTYLLSLPINDNEAESNAMLQDPDDVVSQDVNDFSRQEEMSASNRADELFDGFSGPNLPNLYFPDSYVCQAEPLPNSDPKAELNHDNNSGMTTLYLENEHLTSFRLSEFNLNGTSNGFVYFRRLFNEALIRDGNDMHSDQVRVSKVAGAAWQSTTAAIKQIYNDFNRNLRSSSSAVDPSRNVTCPHCHNPFVIVLSDLPKPKQRKPQRKQRRRPRGQNT</sequence>
<evidence type="ECO:0000313" key="3">
    <source>
        <dbReference type="Proteomes" id="UP000789739"/>
    </source>
</evidence>
<keyword evidence="3" id="KW-1185">Reference proteome</keyword>
<dbReference type="InterPro" id="IPR036910">
    <property type="entry name" value="HMG_box_dom_sf"/>
</dbReference>
<evidence type="ECO:0000313" key="2">
    <source>
        <dbReference type="EMBL" id="CAG8622954.1"/>
    </source>
</evidence>
<dbReference type="EMBL" id="CAJVPI010001678">
    <property type="protein sequence ID" value="CAG8622954.1"/>
    <property type="molecule type" value="Genomic_DNA"/>
</dbReference>
<feature type="region of interest" description="Disordered" evidence="1">
    <location>
        <begin position="226"/>
        <end position="247"/>
    </location>
</feature>
<accession>A0A9N9GP39</accession>
<reference evidence="2" key="1">
    <citation type="submission" date="2021-06" db="EMBL/GenBank/DDBJ databases">
        <authorList>
            <person name="Kallberg Y."/>
            <person name="Tangrot J."/>
            <person name="Rosling A."/>
        </authorList>
    </citation>
    <scope>NUCLEOTIDE SEQUENCE</scope>
    <source>
        <strain evidence="2">BR232B</strain>
    </source>
</reference>
<name>A0A9N9GP39_9GLOM</name>
<evidence type="ECO:0000256" key="1">
    <source>
        <dbReference type="SAM" id="MobiDB-lite"/>
    </source>
</evidence>
<dbReference type="Proteomes" id="UP000789739">
    <property type="component" value="Unassembled WGS sequence"/>
</dbReference>
<organism evidence="2 3">
    <name type="scientific">Paraglomus brasilianum</name>
    <dbReference type="NCBI Taxonomy" id="144538"/>
    <lineage>
        <taxon>Eukaryota</taxon>
        <taxon>Fungi</taxon>
        <taxon>Fungi incertae sedis</taxon>
        <taxon>Mucoromycota</taxon>
        <taxon>Glomeromycotina</taxon>
        <taxon>Glomeromycetes</taxon>
        <taxon>Paraglomerales</taxon>
        <taxon>Paraglomeraceae</taxon>
        <taxon>Paraglomus</taxon>
    </lineage>
</organism>